<feature type="compositionally biased region" description="Acidic residues" evidence="1">
    <location>
        <begin position="16"/>
        <end position="27"/>
    </location>
</feature>
<gene>
    <name evidence="2" type="ORF">AVEN_145652_1</name>
</gene>
<dbReference type="Proteomes" id="UP000499080">
    <property type="component" value="Unassembled WGS sequence"/>
</dbReference>
<evidence type="ECO:0000313" key="2">
    <source>
        <dbReference type="EMBL" id="GBN65225.1"/>
    </source>
</evidence>
<comment type="caution">
    <text evidence="2">The sequence shown here is derived from an EMBL/GenBank/DDBJ whole genome shotgun (WGS) entry which is preliminary data.</text>
</comment>
<proteinExistence type="predicted"/>
<name>A0A4Y2QPV3_ARAVE</name>
<keyword evidence="3" id="KW-1185">Reference proteome</keyword>
<reference evidence="2 3" key="1">
    <citation type="journal article" date="2019" name="Sci. Rep.">
        <title>Orb-weaving spider Araneus ventricosus genome elucidates the spidroin gene catalogue.</title>
        <authorList>
            <person name="Kono N."/>
            <person name="Nakamura H."/>
            <person name="Ohtoshi R."/>
            <person name="Moran D.A.P."/>
            <person name="Shinohara A."/>
            <person name="Yoshida Y."/>
            <person name="Fujiwara M."/>
            <person name="Mori M."/>
            <person name="Tomita M."/>
            <person name="Arakawa K."/>
        </authorList>
    </citation>
    <scope>NUCLEOTIDE SEQUENCE [LARGE SCALE GENOMIC DNA]</scope>
</reference>
<dbReference type="AlphaFoldDB" id="A0A4Y2QPV3"/>
<evidence type="ECO:0000313" key="3">
    <source>
        <dbReference type="Proteomes" id="UP000499080"/>
    </source>
</evidence>
<sequence>MSDDGIIDQVPKPNSDDDNSDSDEDEAKETSKISNSAAFECFVKGLIRLEQQTDSYSTELMLRKRLLGKAAKRHQSCLHQSKLPFKPM</sequence>
<evidence type="ECO:0000256" key="1">
    <source>
        <dbReference type="SAM" id="MobiDB-lite"/>
    </source>
</evidence>
<dbReference type="OrthoDB" id="5918257at2759"/>
<feature type="region of interest" description="Disordered" evidence="1">
    <location>
        <begin position="1"/>
        <end position="32"/>
    </location>
</feature>
<dbReference type="EMBL" id="BGPR01014440">
    <property type="protein sequence ID" value="GBN65225.1"/>
    <property type="molecule type" value="Genomic_DNA"/>
</dbReference>
<protein>
    <submittedName>
        <fullName evidence="2">Uncharacterized protein</fullName>
    </submittedName>
</protein>
<organism evidence="2 3">
    <name type="scientific">Araneus ventricosus</name>
    <name type="common">Orbweaver spider</name>
    <name type="synonym">Epeira ventricosa</name>
    <dbReference type="NCBI Taxonomy" id="182803"/>
    <lineage>
        <taxon>Eukaryota</taxon>
        <taxon>Metazoa</taxon>
        <taxon>Ecdysozoa</taxon>
        <taxon>Arthropoda</taxon>
        <taxon>Chelicerata</taxon>
        <taxon>Arachnida</taxon>
        <taxon>Araneae</taxon>
        <taxon>Araneomorphae</taxon>
        <taxon>Entelegynae</taxon>
        <taxon>Araneoidea</taxon>
        <taxon>Araneidae</taxon>
        <taxon>Araneus</taxon>
    </lineage>
</organism>
<accession>A0A4Y2QPV3</accession>